<proteinExistence type="inferred from homology"/>
<dbReference type="PANTHER" id="PTHR11265">
    <property type="entry name" value="S-ADENOSYL-METHYLTRANSFERASE MRAW"/>
    <property type="match status" value="1"/>
</dbReference>
<dbReference type="SUPFAM" id="SSF81799">
    <property type="entry name" value="Putative methyltransferase TM0872, insert domain"/>
    <property type="match status" value="1"/>
</dbReference>
<protein>
    <recommendedName>
        <fullName evidence="6">Ribosomal RNA small subunit methyltransferase H</fullName>
        <ecNumber evidence="6">2.1.1.199</ecNumber>
    </recommendedName>
    <alternativeName>
        <fullName evidence="6">16S rRNA m(4)C1402 methyltransferase</fullName>
    </alternativeName>
    <alternativeName>
        <fullName evidence="6">rRNA (cytosine-N(4)-)-methyltransferase RsmH</fullName>
    </alternativeName>
</protein>
<keyword evidence="3 6" id="KW-0489">Methyltransferase</keyword>
<keyword evidence="2 6" id="KW-0698">rRNA processing</keyword>
<dbReference type="Pfam" id="PF01795">
    <property type="entry name" value="Methyltransf_5"/>
    <property type="match status" value="1"/>
</dbReference>
<dbReference type="Gene3D" id="1.10.150.170">
    <property type="entry name" value="Putative methyltransferase TM0872, insert domain"/>
    <property type="match status" value="1"/>
</dbReference>
<evidence type="ECO:0000256" key="1">
    <source>
        <dbReference type="ARBA" id="ARBA00010396"/>
    </source>
</evidence>
<comment type="subcellular location">
    <subcellularLocation>
        <location evidence="6">Cytoplasm</location>
    </subcellularLocation>
</comment>
<dbReference type="InterPro" id="IPR029063">
    <property type="entry name" value="SAM-dependent_MTases_sf"/>
</dbReference>
<dbReference type="EMBL" id="JAGQNY010000003">
    <property type="protein sequence ID" value="MCA9301918.1"/>
    <property type="molecule type" value="Genomic_DNA"/>
</dbReference>
<evidence type="ECO:0000313" key="8">
    <source>
        <dbReference type="Proteomes" id="UP000714817"/>
    </source>
</evidence>
<feature type="binding site" evidence="6">
    <location>
        <begin position="31"/>
        <end position="33"/>
    </location>
    <ligand>
        <name>S-adenosyl-L-methionine</name>
        <dbReference type="ChEBI" id="CHEBI:59789"/>
    </ligand>
</feature>
<organism evidence="7 8">
    <name type="scientific">candidate division WWE3 bacterium</name>
    <dbReference type="NCBI Taxonomy" id="2053526"/>
    <lineage>
        <taxon>Bacteria</taxon>
        <taxon>Katanobacteria</taxon>
    </lineage>
</organism>
<accession>A0A955E0H4</accession>
<dbReference type="GO" id="GO:0005737">
    <property type="term" value="C:cytoplasm"/>
    <property type="evidence" value="ECO:0007669"/>
    <property type="project" value="UniProtKB-SubCell"/>
</dbReference>
<reference evidence="7" key="1">
    <citation type="submission" date="2020-04" db="EMBL/GenBank/DDBJ databases">
        <authorList>
            <person name="Zhang T."/>
        </authorList>
    </citation>
    <scope>NUCLEOTIDE SEQUENCE</scope>
    <source>
        <strain evidence="7">HKST-UBA80</strain>
    </source>
</reference>
<feature type="binding site" evidence="6">
    <location>
        <position position="105"/>
    </location>
    <ligand>
        <name>S-adenosyl-L-methionine</name>
        <dbReference type="ChEBI" id="CHEBI:59789"/>
    </ligand>
</feature>
<keyword evidence="4 6" id="KW-0808">Transferase</keyword>
<reference evidence="7" key="2">
    <citation type="journal article" date="2021" name="Microbiome">
        <title>Successional dynamics and alternative stable states in a saline activated sludge microbial community over 9 years.</title>
        <authorList>
            <person name="Wang Y."/>
            <person name="Ye J."/>
            <person name="Ju F."/>
            <person name="Liu L."/>
            <person name="Boyd J.A."/>
            <person name="Deng Y."/>
            <person name="Parks D.H."/>
            <person name="Jiang X."/>
            <person name="Yin X."/>
            <person name="Woodcroft B.J."/>
            <person name="Tyson G.W."/>
            <person name="Hugenholtz P."/>
            <person name="Polz M.F."/>
            <person name="Zhang T."/>
        </authorList>
    </citation>
    <scope>NUCLEOTIDE SEQUENCE</scope>
    <source>
        <strain evidence="7">HKST-UBA80</strain>
    </source>
</reference>
<dbReference type="PIRSF" id="PIRSF004486">
    <property type="entry name" value="MraW"/>
    <property type="match status" value="1"/>
</dbReference>
<feature type="binding site" evidence="6">
    <location>
        <position position="48"/>
    </location>
    <ligand>
        <name>S-adenosyl-L-methionine</name>
        <dbReference type="ChEBI" id="CHEBI:59789"/>
    </ligand>
</feature>
<evidence type="ECO:0000313" key="7">
    <source>
        <dbReference type="EMBL" id="MCA9301918.1"/>
    </source>
</evidence>
<comment type="caution">
    <text evidence="7">The sequence shown here is derived from an EMBL/GenBank/DDBJ whole genome shotgun (WGS) entry which is preliminary data.</text>
</comment>
<dbReference type="SUPFAM" id="SSF53335">
    <property type="entry name" value="S-adenosyl-L-methionine-dependent methyltransferases"/>
    <property type="match status" value="1"/>
</dbReference>
<dbReference type="PANTHER" id="PTHR11265:SF0">
    <property type="entry name" value="12S RRNA N4-METHYLCYTIDINE METHYLTRANSFERASE"/>
    <property type="match status" value="1"/>
</dbReference>
<keyword evidence="6" id="KW-0963">Cytoplasm</keyword>
<evidence type="ECO:0000256" key="5">
    <source>
        <dbReference type="ARBA" id="ARBA00022691"/>
    </source>
</evidence>
<dbReference type="Proteomes" id="UP000714817">
    <property type="component" value="Unassembled WGS sequence"/>
</dbReference>
<dbReference type="GO" id="GO:0070475">
    <property type="term" value="P:rRNA base methylation"/>
    <property type="evidence" value="ECO:0007669"/>
    <property type="project" value="UniProtKB-UniRule"/>
</dbReference>
<name>A0A955E0H4_UNCKA</name>
<comment type="catalytic activity">
    <reaction evidence="6">
        <text>cytidine(1402) in 16S rRNA + S-adenosyl-L-methionine = N(4)-methylcytidine(1402) in 16S rRNA + S-adenosyl-L-homocysteine + H(+)</text>
        <dbReference type="Rhea" id="RHEA:42928"/>
        <dbReference type="Rhea" id="RHEA-COMP:10286"/>
        <dbReference type="Rhea" id="RHEA-COMP:10287"/>
        <dbReference type="ChEBI" id="CHEBI:15378"/>
        <dbReference type="ChEBI" id="CHEBI:57856"/>
        <dbReference type="ChEBI" id="CHEBI:59789"/>
        <dbReference type="ChEBI" id="CHEBI:74506"/>
        <dbReference type="ChEBI" id="CHEBI:82748"/>
        <dbReference type="EC" id="2.1.1.199"/>
    </reaction>
</comment>
<dbReference type="EC" id="2.1.1.199" evidence="6"/>
<dbReference type="HAMAP" id="MF_01007">
    <property type="entry name" value="16SrRNA_methyltr_H"/>
    <property type="match status" value="1"/>
</dbReference>
<comment type="function">
    <text evidence="6">Specifically methylates the N4 position of cytidine in position 1402 (C1402) of 16S rRNA.</text>
</comment>
<evidence type="ECO:0000256" key="2">
    <source>
        <dbReference type="ARBA" id="ARBA00022552"/>
    </source>
</evidence>
<keyword evidence="5 6" id="KW-0949">S-adenosyl-L-methionine</keyword>
<dbReference type="GO" id="GO:0071424">
    <property type="term" value="F:rRNA (cytosine-N4-)-methyltransferase activity"/>
    <property type="evidence" value="ECO:0007669"/>
    <property type="project" value="UniProtKB-UniRule"/>
</dbReference>
<dbReference type="InterPro" id="IPR023397">
    <property type="entry name" value="SAM-dep_MeTrfase_MraW_recog"/>
</dbReference>
<comment type="similarity">
    <text evidence="1 6">Belongs to the methyltransferase superfamily. RsmH family.</text>
</comment>
<dbReference type="AlphaFoldDB" id="A0A955E0H4"/>
<feature type="binding site" evidence="6">
    <location>
        <position position="77"/>
    </location>
    <ligand>
        <name>S-adenosyl-L-methionine</name>
        <dbReference type="ChEBI" id="CHEBI:59789"/>
    </ligand>
</feature>
<gene>
    <name evidence="6 7" type="primary">rsmH</name>
    <name evidence="7" type="ORF">KDA10_00940</name>
</gene>
<dbReference type="NCBIfam" id="TIGR00006">
    <property type="entry name" value="16S rRNA (cytosine(1402)-N(4))-methyltransferase RsmH"/>
    <property type="match status" value="1"/>
</dbReference>
<evidence type="ECO:0000256" key="3">
    <source>
        <dbReference type="ARBA" id="ARBA00022603"/>
    </source>
</evidence>
<dbReference type="Gene3D" id="3.40.50.150">
    <property type="entry name" value="Vaccinia Virus protein VP39"/>
    <property type="match status" value="1"/>
</dbReference>
<evidence type="ECO:0000256" key="6">
    <source>
        <dbReference type="HAMAP-Rule" id="MF_01007"/>
    </source>
</evidence>
<evidence type="ECO:0000256" key="4">
    <source>
        <dbReference type="ARBA" id="ARBA00022679"/>
    </source>
</evidence>
<feature type="binding site" evidence="6">
    <location>
        <position position="98"/>
    </location>
    <ligand>
        <name>S-adenosyl-L-methionine</name>
        <dbReference type="ChEBI" id="CHEBI:59789"/>
    </ligand>
</feature>
<dbReference type="InterPro" id="IPR002903">
    <property type="entry name" value="RsmH"/>
</dbReference>
<sequence length="300" mass="33458">MYHTPVFESEILTYMAPIKGGKYIDCTLGDAGHASKLLEKGCFVLGIDCNEFSLSRAEERLKEERLDKNFIGVKGNFKDILAIALENGFTDVDGIIYDLGFSSSQVESGESGISFTNELDAPLDMRLDKNLGVTAADLLNTLSEQQLAQMFYVFGGERMAKKFAVAIVRFRGSKKFNVIRDLVDLLVSEAPSGYEKGRIHPATRVFQALRIVVNDELANLENSLPQAACLLKLPRGRMAVISFHSLEDKVVKDFGRQYMRPASEIRLDSLTKKPLVPSDGEVRNNRRARSAKLRVFERVA</sequence>